<dbReference type="Proteomes" id="UP000693970">
    <property type="component" value="Unassembled WGS sequence"/>
</dbReference>
<organism evidence="1 2">
    <name type="scientific">Nitzschia inconspicua</name>
    <dbReference type="NCBI Taxonomy" id="303405"/>
    <lineage>
        <taxon>Eukaryota</taxon>
        <taxon>Sar</taxon>
        <taxon>Stramenopiles</taxon>
        <taxon>Ochrophyta</taxon>
        <taxon>Bacillariophyta</taxon>
        <taxon>Bacillariophyceae</taxon>
        <taxon>Bacillariophycidae</taxon>
        <taxon>Bacillariales</taxon>
        <taxon>Bacillariaceae</taxon>
        <taxon>Nitzschia</taxon>
    </lineage>
</organism>
<gene>
    <name evidence="1" type="ORF">IV203_019556</name>
</gene>
<name>A0A9K3M157_9STRA</name>
<keyword evidence="2" id="KW-1185">Reference proteome</keyword>
<reference evidence="1" key="2">
    <citation type="submission" date="2021-04" db="EMBL/GenBank/DDBJ databases">
        <authorList>
            <person name="Podell S."/>
        </authorList>
    </citation>
    <scope>NUCLEOTIDE SEQUENCE</scope>
    <source>
        <strain evidence="1">Hildebrandi</strain>
    </source>
</reference>
<accession>A0A9K3M157</accession>
<sequence length="127" mass="14772">MLDAAATVEGHHAKLDFHFWIKRGYTFFRIVNEHHCENVMKTIDLTDSETGISVLPQLDFTVALQILEEDDIEPINHKKNARRYTRDSCRPLKILMERNSSRWWSIKHHLSNAVDANEGRPFVIADS</sequence>
<protein>
    <submittedName>
        <fullName evidence="1">Uncharacterized protein</fullName>
    </submittedName>
</protein>
<dbReference type="AlphaFoldDB" id="A0A9K3M157"/>
<comment type="caution">
    <text evidence="1">The sequence shown here is derived from an EMBL/GenBank/DDBJ whole genome shotgun (WGS) entry which is preliminary data.</text>
</comment>
<dbReference type="EMBL" id="JAGRRH010000004">
    <property type="protein sequence ID" value="KAG7370986.1"/>
    <property type="molecule type" value="Genomic_DNA"/>
</dbReference>
<evidence type="ECO:0000313" key="2">
    <source>
        <dbReference type="Proteomes" id="UP000693970"/>
    </source>
</evidence>
<reference evidence="1" key="1">
    <citation type="journal article" date="2021" name="Sci. Rep.">
        <title>Diploid genomic architecture of Nitzschia inconspicua, an elite biomass production diatom.</title>
        <authorList>
            <person name="Oliver A."/>
            <person name="Podell S."/>
            <person name="Pinowska A."/>
            <person name="Traller J.C."/>
            <person name="Smith S.R."/>
            <person name="McClure R."/>
            <person name="Beliaev A."/>
            <person name="Bohutskyi P."/>
            <person name="Hill E.A."/>
            <person name="Rabines A."/>
            <person name="Zheng H."/>
            <person name="Allen L.Z."/>
            <person name="Kuo A."/>
            <person name="Grigoriev I.V."/>
            <person name="Allen A.E."/>
            <person name="Hazlebeck D."/>
            <person name="Allen E.E."/>
        </authorList>
    </citation>
    <scope>NUCLEOTIDE SEQUENCE</scope>
    <source>
        <strain evidence="1">Hildebrandi</strain>
    </source>
</reference>
<proteinExistence type="predicted"/>
<evidence type="ECO:0000313" key="1">
    <source>
        <dbReference type="EMBL" id="KAG7370986.1"/>
    </source>
</evidence>